<evidence type="ECO:0000313" key="4">
    <source>
        <dbReference type="Proteomes" id="UP000219565"/>
    </source>
</evidence>
<keyword evidence="2" id="KW-1133">Transmembrane helix</keyword>
<feature type="transmembrane region" description="Helical" evidence="2">
    <location>
        <begin position="232"/>
        <end position="258"/>
    </location>
</feature>
<evidence type="ECO:0000256" key="2">
    <source>
        <dbReference type="SAM" id="Phobius"/>
    </source>
</evidence>
<dbReference type="GO" id="GO:0007229">
    <property type="term" value="P:integrin-mediated signaling pathway"/>
    <property type="evidence" value="ECO:0007669"/>
    <property type="project" value="UniProtKB-KW"/>
</dbReference>
<keyword evidence="3" id="KW-0401">Integrin</keyword>
<feature type="compositionally biased region" description="Polar residues" evidence="1">
    <location>
        <begin position="18"/>
        <end position="29"/>
    </location>
</feature>
<protein>
    <submittedName>
        <fullName evidence="3">Integrin beta 8</fullName>
    </submittedName>
</protein>
<dbReference type="EMBL" id="OBEG01000002">
    <property type="protein sequence ID" value="SNY80932.1"/>
    <property type="molecule type" value="Genomic_DNA"/>
</dbReference>
<organism evidence="3 4">
    <name type="scientific">Nocardia amikacinitolerans</name>
    <dbReference type="NCBI Taxonomy" id="756689"/>
    <lineage>
        <taxon>Bacteria</taxon>
        <taxon>Bacillati</taxon>
        <taxon>Actinomycetota</taxon>
        <taxon>Actinomycetes</taxon>
        <taxon>Mycobacteriales</taxon>
        <taxon>Nocardiaceae</taxon>
        <taxon>Nocardia</taxon>
    </lineage>
</organism>
<evidence type="ECO:0000256" key="1">
    <source>
        <dbReference type="SAM" id="MobiDB-lite"/>
    </source>
</evidence>
<feature type="compositionally biased region" description="Low complexity" evidence="1">
    <location>
        <begin position="124"/>
        <end position="143"/>
    </location>
</feature>
<keyword evidence="4" id="KW-1185">Reference proteome</keyword>
<accession>A0A285L7R1</accession>
<feature type="transmembrane region" description="Helical" evidence="2">
    <location>
        <begin position="270"/>
        <end position="290"/>
    </location>
</feature>
<feature type="region of interest" description="Disordered" evidence="1">
    <location>
        <begin position="1"/>
        <end position="224"/>
    </location>
</feature>
<feature type="compositionally biased region" description="Low complexity" evidence="1">
    <location>
        <begin position="151"/>
        <end position="161"/>
    </location>
</feature>
<dbReference type="RefSeq" id="WP_097245040.1">
    <property type="nucleotide sequence ID" value="NZ_OBEG01000002.1"/>
</dbReference>
<dbReference type="OrthoDB" id="4245071at2"/>
<name>A0A285L7R1_9NOCA</name>
<gene>
    <name evidence="3" type="ORF">SAMN04244553_2508</name>
</gene>
<dbReference type="Proteomes" id="UP000219565">
    <property type="component" value="Unassembled WGS sequence"/>
</dbReference>
<dbReference type="STRING" id="1379680.GCA_001612615_02729"/>
<keyword evidence="2" id="KW-0472">Membrane</keyword>
<reference evidence="3 4" key="1">
    <citation type="submission" date="2017-09" db="EMBL/GenBank/DDBJ databases">
        <authorList>
            <person name="Ehlers B."/>
            <person name="Leendertz F.H."/>
        </authorList>
    </citation>
    <scope>NUCLEOTIDE SEQUENCE [LARGE SCALE GENOMIC DNA]</scope>
    <source>
        <strain evidence="3 4">DSM 45537</strain>
    </source>
</reference>
<proteinExistence type="predicted"/>
<keyword evidence="2" id="KW-0812">Transmembrane</keyword>
<feature type="compositionally biased region" description="Low complexity" evidence="1">
    <location>
        <begin position="67"/>
        <end position="87"/>
    </location>
</feature>
<dbReference type="AlphaFoldDB" id="A0A285L7R1"/>
<evidence type="ECO:0000313" key="3">
    <source>
        <dbReference type="EMBL" id="SNY80932.1"/>
    </source>
</evidence>
<feature type="compositionally biased region" description="Low complexity" evidence="1">
    <location>
        <begin position="175"/>
        <end position="216"/>
    </location>
</feature>
<sequence>MTTPKNPDESSEEPLTGSAPQSGQESGASLSKKPWEPEPTGTEWATPASAQPIPGEPTQAPRETDAASESSATSGGGESSASGSATEPPVTGSAPQSTGPEGWNQPGAGQPEYPFGGQPGYPGAGPASYPSGEQPGAPGQPGYAAGGESGYPGSEQPYPGGQYPGGQPGYPPGGPSSYSTSDQADYPAAQPYGQQYGGAYPQGQGGYPSYPQQGQPFGAEQPRKPGTQTMSIIGFVCAALALFLCPILFGPAGIVFGILGHNKGEPLGKWAAIAAGAALVIGLILSFVVFNTDVVPNQN</sequence>